<proteinExistence type="predicted"/>
<accession>A0A1D9P5L6</accession>
<dbReference type="AlphaFoldDB" id="A0A1D9P5L6"/>
<dbReference type="OrthoDB" id="9897252at2"/>
<reference evidence="2" key="1">
    <citation type="submission" date="2016-10" db="EMBL/GenBank/DDBJ databases">
        <title>The complete genome sequence of the rumen bacterium Butyrivibrio hungatei MB2003.</title>
        <authorList>
            <person name="Palevich N."/>
            <person name="Kelly W.J."/>
            <person name="Leahy S.C."/>
            <person name="Altermann E."/>
            <person name="Rakonjac J."/>
            <person name="Attwood G.T."/>
        </authorList>
    </citation>
    <scope>NUCLEOTIDE SEQUENCE [LARGE SCALE GENOMIC DNA]</scope>
    <source>
        <strain evidence="2">MB2003</strain>
        <plasmid evidence="2">Plasmid pnp144</plasmid>
    </source>
</reference>
<gene>
    <name evidence="1" type="ORF">bhn_II117</name>
</gene>
<evidence type="ECO:0000313" key="1">
    <source>
        <dbReference type="EMBL" id="AOZ97916.1"/>
    </source>
</evidence>
<dbReference type="EMBL" id="CP017832">
    <property type="protein sequence ID" value="AOZ97916.1"/>
    <property type="molecule type" value="Genomic_DNA"/>
</dbReference>
<sequence length="76" mass="8883">MFFKSKELPKPGMIMYEVSEHGRINEWLVSDIIVNGRDKSIKLTSMDKTSFLVIEACMLGKTFFKEYQEALERLYA</sequence>
<geneLocation type="plasmid" evidence="2">
    <name>pnp144</name>
</geneLocation>
<keyword evidence="1" id="KW-0614">Plasmid</keyword>
<name>A0A1D9P5L6_9FIRM</name>
<protein>
    <submittedName>
        <fullName evidence="1">Uncharacterized protein</fullName>
    </submittedName>
</protein>
<dbReference type="RefSeq" id="WP_071177675.1">
    <property type="nucleotide sequence ID" value="NZ_CP017832.1"/>
</dbReference>
<keyword evidence="2" id="KW-1185">Reference proteome</keyword>
<dbReference type="Proteomes" id="UP000179284">
    <property type="component" value="Plasmid pNP144"/>
</dbReference>
<organism evidence="1 2">
    <name type="scientific">Butyrivibrio hungatei</name>
    <dbReference type="NCBI Taxonomy" id="185008"/>
    <lineage>
        <taxon>Bacteria</taxon>
        <taxon>Bacillati</taxon>
        <taxon>Bacillota</taxon>
        <taxon>Clostridia</taxon>
        <taxon>Lachnospirales</taxon>
        <taxon>Lachnospiraceae</taxon>
        <taxon>Butyrivibrio</taxon>
    </lineage>
</organism>
<evidence type="ECO:0000313" key="2">
    <source>
        <dbReference type="Proteomes" id="UP000179284"/>
    </source>
</evidence>
<dbReference type="KEGG" id="bhu:bhn_II117"/>